<dbReference type="RefSeq" id="WP_074958005.1">
    <property type="nucleotide sequence ID" value="NZ_BJXR01000054.1"/>
</dbReference>
<evidence type="ECO:0000313" key="2">
    <source>
        <dbReference type="EMBL" id="GEN12095.1"/>
    </source>
</evidence>
<keyword evidence="4" id="KW-1185">Reference proteome</keyword>
<proteinExistence type="predicted"/>
<gene>
    <name evidence="2" type="primary">mphA</name>
    <name evidence="2" type="ORF">MFU01_71320</name>
    <name evidence="3" type="ORF">SAMN05443572_111239</name>
</gene>
<dbReference type="Proteomes" id="UP000183760">
    <property type="component" value="Unassembled WGS sequence"/>
</dbReference>
<dbReference type="Gene3D" id="3.30.200.20">
    <property type="entry name" value="Phosphorylase Kinase, domain 1"/>
    <property type="match status" value="1"/>
</dbReference>
<evidence type="ECO:0000259" key="1">
    <source>
        <dbReference type="Pfam" id="PF01636"/>
    </source>
</evidence>
<dbReference type="Proteomes" id="UP000321514">
    <property type="component" value="Unassembled WGS sequence"/>
</dbReference>
<evidence type="ECO:0000313" key="4">
    <source>
        <dbReference type="Proteomes" id="UP000183760"/>
    </source>
</evidence>
<dbReference type="InterPro" id="IPR002575">
    <property type="entry name" value="Aminoglycoside_PTrfase"/>
</dbReference>
<keyword evidence="2" id="KW-0808">Transferase</keyword>
<dbReference type="OrthoDB" id="3806873at2"/>
<keyword evidence="3" id="KW-0418">Kinase</keyword>
<reference evidence="2 5" key="2">
    <citation type="submission" date="2019-07" db="EMBL/GenBank/DDBJ databases">
        <title>Whole genome shotgun sequence of Myxococcus fulvus NBRC 100333.</title>
        <authorList>
            <person name="Hosoyama A."/>
            <person name="Uohara A."/>
            <person name="Ohji S."/>
            <person name="Ichikawa N."/>
        </authorList>
    </citation>
    <scope>NUCLEOTIDE SEQUENCE [LARGE SCALE GENOMIC DNA]</scope>
    <source>
        <strain evidence="2 5">NBRC 100333</strain>
    </source>
</reference>
<dbReference type="STRING" id="1334629.MFUL124B02_13000"/>
<organism evidence="2 5">
    <name type="scientific">Myxococcus fulvus</name>
    <dbReference type="NCBI Taxonomy" id="33"/>
    <lineage>
        <taxon>Bacteria</taxon>
        <taxon>Pseudomonadati</taxon>
        <taxon>Myxococcota</taxon>
        <taxon>Myxococcia</taxon>
        <taxon>Myxococcales</taxon>
        <taxon>Cystobacterineae</taxon>
        <taxon>Myxococcaceae</taxon>
        <taxon>Myxococcus</taxon>
    </lineage>
</organism>
<dbReference type="Gene3D" id="3.90.1200.10">
    <property type="match status" value="1"/>
</dbReference>
<sequence length="315" mass="33656">MGDTQRKYPGYTGQVRAAPALTEAEAAARIHARFPSLATARVVHLGEGLDHQAFEVDGRFVFRFPKSDEAASHLAWEARLTAWLAPRLPLAVPRYRFLGGSAEGGPPSLGGYEKLPGTPALLVEAGRLDLSALGRELGTFLGALHALEPTEVPEDDDPELEAWSAAAVEDLQVAVEHGHVDSHQATAWKRRFLERPMEGGGAPRLLHGDFAAEHVLVDARGALTGVIDWSDACSGDPGRDFAGLLHWGGAPMLASALETYGGVSPAVLTRAAWFAACRAVADLAFGQTQRRPEYIAAGQRALTWLATANARRHGP</sequence>
<dbReference type="EMBL" id="BJXR01000054">
    <property type="protein sequence ID" value="GEN12095.1"/>
    <property type="molecule type" value="Genomic_DNA"/>
</dbReference>
<dbReference type="PANTHER" id="PTHR21310">
    <property type="entry name" value="AMINOGLYCOSIDE PHOSPHOTRANSFERASE-RELATED-RELATED"/>
    <property type="match status" value="1"/>
</dbReference>
<dbReference type="SUPFAM" id="SSF56112">
    <property type="entry name" value="Protein kinase-like (PK-like)"/>
    <property type="match status" value="1"/>
</dbReference>
<name>A0A511TD39_MYXFU</name>
<dbReference type="InterPro" id="IPR011009">
    <property type="entry name" value="Kinase-like_dom_sf"/>
</dbReference>
<dbReference type="EMBL" id="FOIB01000011">
    <property type="protein sequence ID" value="SEU36608.1"/>
    <property type="molecule type" value="Genomic_DNA"/>
</dbReference>
<evidence type="ECO:0000313" key="5">
    <source>
        <dbReference type="Proteomes" id="UP000321514"/>
    </source>
</evidence>
<feature type="domain" description="Aminoglycoside phosphotransferase" evidence="1">
    <location>
        <begin position="45"/>
        <end position="261"/>
    </location>
</feature>
<protein>
    <submittedName>
        <fullName evidence="2">Mph(A) family macrolide 2'-phosphotransferase</fullName>
    </submittedName>
    <submittedName>
        <fullName evidence="3">Predicted kinase, aminoglycoside phosphotransferase (APT) family</fullName>
    </submittedName>
</protein>
<dbReference type="PANTHER" id="PTHR21310:SF15">
    <property type="entry name" value="AMINOGLYCOSIDE PHOSPHOTRANSFERASE DOMAIN-CONTAINING PROTEIN"/>
    <property type="match status" value="1"/>
</dbReference>
<dbReference type="Pfam" id="PF01636">
    <property type="entry name" value="APH"/>
    <property type="match status" value="1"/>
</dbReference>
<dbReference type="InterPro" id="IPR051678">
    <property type="entry name" value="AGP_Transferase"/>
</dbReference>
<reference evidence="3 4" key="1">
    <citation type="submission" date="2016-10" db="EMBL/GenBank/DDBJ databases">
        <authorList>
            <person name="Varghese N."/>
            <person name="Submissions S."/>
        </authorList>
    </citation>
    <scope>NUCLEOTIDE SEQUENCE [LARGE SCALE GENOMIC DNA]</scope>
    <source>
        <strain evidence="3 4">DSM 16525</strain>
    </source>
</reference>
<dbReference type="AlphaFoldDB" id="A0A511TD39"/>
<dbReference type="GO" id="GO:0016301">
    <property type="term" value="F:kinase activity"/>
    <property type="evidence" value="ECO:0007669"/>
    <property type="project" value="UniProtKB-KW"/>
</dbReference>
<comment type="caution">
    <text evidence="2">The sequence shown here is derived from an EMBL/GenBank/DDBJ whole genome shotgun (WGS) entry which is preliminary data.</text>
</comment>
<accession>A0A511TD39</accession>
<evidence type="ECO:0000313" key="3">
    <source>
        <dbReference type="EMBL" id="SEU36608.1"/>
    </source>
</evidence>